<name>A0ABV0P136_9TELE</name>
<evidence type="ECO:0000313" key="3">
    <source>
        <dbReference type="Proteomes" id="UP001476798"/>
    </source>
</evidence>
<dbReference type="EMBL" id="JAHRIO010060065">
    <property type="protein sequence ID" value="MEQ2177352.1"/>
    <property type="molecule type" value="Genomic_DNA"/>
</dbReference>
<reference evidence="2 3" key="1">
    <citation type="submission" date="2021-06" db="EMBL/GenBank/DDBJ databases">
        <authorList>
            <person name="Palmer J.M."/>
        </authorList>
    </citation>
    <scope>NUCLEOTIDE SEQUENCE [LARGE SCALE GENOMIC DNA]</scope>
    <source>
        <strain evidence="2 3">GA_2019</strain>
        <tissue evidence="2">Muscle</tissue>
    </source>
</reference>
<organism evidence="2 3">
    <name type="scientific">Goodea atripinnis</name>
    <dbReference type="NCBI Taxonomy" id="208336"/>
    <lineage>
        <taxon>Eukaryota</taxon>
        <taxon>Metazoa</taxon>
        <taxon>Chordata</taxon>
        <taxon>Craniata</taxon>
        <taxon>Vertebrata</taxon>
        <taxon>Euteleostomi</taxon>
        <taxon>Actinopterygii</taxon>
        <taxon>Neopterygii</taxon>
        <taxon>Teleostei</taxon>
        <taxon>Neoteleostei</taxon>
        <taxon>Acanthomorphata</taxon>
        <taxon>Ovalentaria</taxon>
        <taxon>Atherinomorphae</taxon>
        <taxon>Cyprinodontiformes</taxon>
        <taxon>Goodeidae</taxon>
        <taxon>Goodea</taxon>
    </lineage>
</organism>
<evidence type="ECO:0000313" key="2">
    <source>
        <dbReference type="EMBL" id="MEQ2177352.1"/>
    </source>
</evidence>
<gene>
    <name evidence="2" type="ORF">GOODEAATRI_002629</name>
</gene>
<proteinExistence type="predicted"/>
<dbReference type="Proteomes" id="UP001476798">
    <property type="component" value="Unassembled WGS sequence"/>
</dbReference>
<keyword evidence="1" id="KW-0175">Coiled coil</keyword>
<protein>
    <submittedName>
        <fullName evidence="2">Uncharacterized protein</fullName>
    </submittedName>
</protein>
<dbReference type="InterPro" id="IPR004244">
    <property type="entry name" value="Transposase_22"/>
</dbReference>
<dbReference type="PANTHER" id="PTHR11505">
    <property type="entry name" value="L1 TRANSPOSABLE ELEMENT-RELATED"/>
    <property type="match status" value="1"/>
</dbReference>
<keyword evidence="3" id="KW-1185">Reference proteome</keyword>
<dbReference type="Gene3D" id="3.30.70.1820">
    <property type="entry name" value="L1 transposable element, RRM domain"/>
    <property type="match status" value="1"/>
</dbReference>
<comment type="caution">
    <text evidence="2">The sequence shown here is derived from an EMBL/GenBank/DDBJ whole genome shotgun (WGS) entry which is preliminary data.</text>
</comment>
<accession>A0ABV0P136</accession>
<feature type="coiled-coil region" evidence="1">
    <location>
        <begin position="85"/>
        <end position="119"/>
    </location>
</feature>
<feature type="non-terminal residue" evidence="2">
    <location>
        <position position="1"/>
    </location>
</feature>
<evidence type="ECO:0000256" key="1">
    <source>
        <dbReference type="SAM" id="Coils"/>
    </source>
</evidence>
<sequence>GMPRGWYLGIHRFVCFLGRAGLGPLEVVQASIQSDMEEKGAREKNTGAAKVQSPGVEHSELQNEDRDLAILHELRGLRKEHADAVGENKRALARLEMNRKELMDRTSSLEQRVAQMEERVGNTEDGMARMERGVTFLFRETTKLAEKCNDLELRIRRKNIQMHGIPEGVEKNYTISFITQFIKSKIQFTEGMVLCIESAHRR</sequence>